<keyword evidence="5" id="KW-0812">Transmembrane</keyword>
<dbReference type="Proteomes" id="UP000838412">
    <property type="component" value="Chromosome 16"/>
</dbReference>
<dbReference type="InterPro" id="IPR050196">
    <property type="entry name" value="Cytochrome_P450_Monoox"/>
</dbReference>
<feature type="region of interest" description="Disordered" evidence="4">
    <location>
        <begin position="90"/>
        <end position="119"/>
    </location>
</feature>
<evidence type="ECO:0000313" key="7">
    <source>
        <dbReference type="Proteomes" id="UP000838412"/>
    </source>
</evidence>
<dbReference type="OrthoDB" id="1470350at2759"/>
<keyword evidence="3" id="KW-0560">Oxidoreductase</keyword>
<dbReference type="Gene3D" id="1.10.630.10">
    <property type="entry name" value="Cytochrome P450"/>
    <property type="match status" value="1"/>
</dbReference>
<comment type="cofactor">
    <cofactor evidence="2">
        <name>heme</name>
        <dbReference type="ChEBI" id="CHEBI:30413"/>
    </cofactor>
</comment>
<dbReference type="CDD" id="cd20659">
    <property type="entry name" value="CYP4B_4F-like"/>
    <property type="match status" value="1"/>
</dbReference>
<name>A0A8J9Z6I3_BRALA</name>
<feature type="binding site" description="axial binding residue" evidence="2">
    <location>
        <position position="563"/>
    </location>
    <ligand>
        <name>heme</name>
        <dbReference type="ChEBI" id="CHEBI:30413"/>
    </ligand>
    <ligandPart>
        <name>Fe</name>
        <dbReference type="ChEBI" id="CHEBI:18248"/>
    </ligandPart>
</feature>
<dbReference type="InterPro" id="IPR036396">
    <property type="entry name" value="Cyt_P450_sf"/>
</dbReference>
<proteinExistence type="inferred from homology"/>
<gene>
    <name evidence="6" type="primary">CYP4F2</name>
    <name evidence="6" type="ORF">BLAG_LOCUS9971</name>
</gene>
<dbReference type="PROSITE" id="PS00086">
    <property type="entry name" value="CYTOCHROME_P450"/>
    <property type="match status" value="1"/>
</dbReference>
<evidence type="ECO:0000256" key="2">
    <source>
        <dbReference type="PIRSR" id="PIRSR602401-1"/>
    </source>
</evidence>
<dbReference type="Pfam" id="PF00067">
    <property type="entry name" value="p450"/>
    <property type="match status" value="1"/>
</dbReference>
<dbReference type="InterPro" id="IPR017972">
    <property type="entry name" value="Cyt_P450_CS"/>
</dbReference>
<dbReference type="PANTHER" id="PTHR24291">
    <property type="entry name" value="CYTOCHROME P450 FAMILY 4"/>
    <property type="match status" value="1"/>
</dbReference>
<accession>A0A8J9Z6I3</accession>
<protein>
    <submittedName>
        <fullName evidence="6">CYP4F2 protein</fullName>
    </submittedName>
</protein>
<evidence type="ECO:0000256" key="4">
    <source>
        <dbReference type="SAM" id="MobiDB-lite"/>
    </source>
</evidence>
<keyword evidence="2 3" id="KW-0408">Iron</keyword>
<dbReference type="PRINTS" id="PR00463">
    <property type="entry name" value="EP450I"/>
</dbReference>
<comment type="similarity">
    <text evidence="1 3">Belongs to the cytochrome P450 family.</text>
</comment>
<evidence type="ECO:0000256" key="5">
    <source>
        <dbReference type="SAM" id="Phobius"/>
    </source>
</evidence>
<dbReference type="GO" id="GO:0016705">
    <property type="term" value="F:oxidoreductase activity, acting on paired donors, with incorporation or reduction of molecular oxygen"/>
    <property type="evidence" value="ECO:0007669"/>
    <property type="project" value="InterPro"/>
</dbReference>
<sequence length="615" mass="70111">MEPPDAENPPETPLVECLQCAYRDERNEIEQDGDSFKVKKNIAAKTKEIKFKIGEEVEDEMPTGRVKITPTLDAGGKLRFDFDFAQGGSVHRTGDSGRRVAVPGDEGMQRMGRPAPGSSPNEMVSLVGFCDTTSLLVGLLLPALVYVLVVVVKFLVWLRKDIGLGSKFPSPPYHWLYGNNHLTDFTFGEKYLSVIRAVVEKHPQAHSFCMAWINNIINITHPETIKQLLKSQSNGLFMSNGDTWKVRRRLLTPAFHFDILKQYVSVYNREATEMISKLLETTKRGQVFEMFQEASMCTLETILQCAFSGGQTSDETKNEYVEAIRKLEILFIEMVFNPIFIVAPSAYKRLPRGREYTRLCKFVHNTSESIIAKRRQQLMRDGRPQQKTGRLDFLDILLSARYEDGTGLTDLEIREEVDTFLFAGHETTASALSWTLYSLAQHPHHQDKVRAEVNHLLSGREENTIQWEDLHKLPYLTMCLKEAMRLHSPVPLIVRTMLEDTVIDGVTVPKGFEIGIHLYGLHHNPAVWGPDHMEFDPSRFRPERMKDRDSHAFLPFSAGQRNCIGQNFAMNEVKVMLARLIHKFVFEVDPTRPAQKEVLIVMNTKDGMWMKATPV</sequence>
<reference evidence="6" key="1">
    <citation type="submission" date="2022-01" db="EMBL/GenBank/DDBJ databases">
        <authorList>
            <person name="Braso-Vives M."/>
        </authorList>
    </citation>
    <scope>NUCLEOTIDE SEQUENCE</scope>
</reference>
<keyword evidence="7" id="KW-1185">Reference proteome</keyword>
<dbReference type="GO" id="GO:0005506">
    <property type="term" value="F:iron ion binding"/>
    <property type="evidence" value="ECO:0007669"/>
    <property type="project" value="InterPro"/>
</dbReference>
<dbReference type="PANTHER" id="PTHR24291:SF201">
    <property type="entry name" value="CYTOCHROME P450, FAMILY 4, SUBFAMILY B, POLYPEPTIDE 7"/>
    <property type="match status" value="1"/>
</dbReference>
<evidence type="ECO:0000256" key="3">
    <source>
        <dbReference type="RuleBase" id="RU000461"/>
    </source>
</evidence>
<keyword evidence="5" id="KW-0472">Membrane</keyword>
<keyword evidence="2 3" id="KW-0349">Heme</keyword>
<dbReference type="PRINTS" id="PR00385">
    <property type="entry name" value="P450"/>
</dbReference>
<dbReference type="SUPFAM" id="SSF48264">
    <property type="entry name" value="Cytochrome P450"/>
    <property type="match status" value="1"/>
</dbReference>
<feature type="transmembrane region" description="Helical" evidence="5">
    <location>
        <begin position="135"/>
        <end position="158"/>
    </location>
</feature>
<dbReference type="InterPro" id="IPR012674">
    <property type="entry name" value="Calycin"/>
</dbReference>
<evidence type="ECO:0000313" key="6">
    <source>
        <dbReference type="EMBL" id="CAH1248654.1"/>
    </source>
</evidence>
<organism evidence="6 7">
    <name type="scientific">Branchiostoma lanceolatum</name>
    <name type="common">Common lancelet</name>
    <name type="synonym">Amphioxus lanceolatum</name>
    <dbReference type="NCBI Taxonomy" id="7740"/>
    <lineage>
        <taxon>Eukaryota</taxon>
        <taxon>Metazoa</taxon>
        <taxon>Chordata</taxon>
        <taxon>Cephalochordata</taxon>
        <taxon>Leptocardii</taxon>
        <taxon>Amphioxiformes</taxon>
        <taxon>Branchiostomatidae</taxon>
        <taxon>Branchiostoma</taxon>
    </lineage>
</organism>
<dbReference type="EMBL" id="OV696701">
    <property type="protein sequence ID" value="CAH1248654.1"/>
    <property type="molecule type" value="Genomic_DNA"/>
</dbReference>
<dbReference type="GO" id="GO:0004497">
    <property type="term" value="F:monooxygenase activity"/>
    <property type="evidence" value="ECO:0007669"/>
    <property type="project" value="UniProtKB-KW"/>
</dbReference>
<keyword evidence="2 3" id="KW-0479">Metal-binding</keyword>
<dbReference type="InterPro" id="IPR002401">
    <property type="entry name" value="Cyt_P450_E_grp-I"/>
</dbReference>
<evidence type="ECO:0000256" key="1">
    <source>
        <dbReference type="ARBA" id="ARBA00010617"/>
    </source>
</evidence>
<keyword evidence="5" id="KW-1133">Transmembrane helix</keyword>
<dbReference type="GO" id="GO:0020037">
    <property type="term" value="F:heme binding"/>
    <property type="evidence" value="ECO:0007669"/>
    <property type="project" value="InterPro"/>
</dbReference>
<dbReference type="InterPro" id="IPR001128">
    <property type="entry name" value="Cyt_P450"/>
</dbReference>
<dbReference type="Gene3D" id="2.40.128.20">
    <property type="match status" value="1"/>
</dbReference>
<keyword evidence="3" id="KW-0503">Monooxygenase</keyword>
<dbReference type="SUPFAM" id="SSF50814">
    <property type="entry name" value="Lipocalins"/>
    <property type="match status" value="1"/>
</dbReference>
<dbReference type="AlphaFoldDB" id="A0A8J9Z6I3"/>